<keyword evidence="5" id="KW-1185">Reference proteome</keyword>
<dbReference type="InterPro" id="IPR011990">
    <property type="entry name" value="TPR-like_helical_dom_sf"/>
</dbReference>
<dbReference type="Pfam" id="PF03704">
    <property type="entry name" value="BTAD"/>
    <property type="match status" value="1"/>
</dbReference>
<dbReference type="Gene3D" id="1.10.10.10">
    <property type="entry name" value="Winged helix-like DNA-binding domain superfamily/Winged helix DNA-binding domain"/>
    <property type="match status" value="1"/>
</dbReference>
<dbReference type="GO" id="GO:0043531">
    <property type="term" value="F:ADP binding"/>
    <property type="evidence" value="ECO:0007669"/>
    <property type="project" value="InterPro"/>
</dbReference>
<dbReference type="InterPro" id="IPR002182">
    <property type="entry name" value="NB-ARC"/>
</dbReference>
<dbReference type="AlphaFoldDB" id="A0A1H7WE46"/>
<dbReference type="SUPFAM" id="SSF46894">
    <property type="entry name" value="C-terminal effector domain of the bipartite response regulators"/>
    <property type="match status" value="1"/>
</dbReference>
<accession>A0A1H7WE46</accession>
<dbReference type="PANTHER" id="PTHR47691:SF3">
    <property type="entry name" value="HTH-TYPE TRANSCRIPTIONAL REGULATOR RV0890C-RELATED"/>
    <property type="match status" value="1"/>
</dbReference>
<dbReference type="SMART" id="SM01043">
    <property type="entry name" value="BTAD"/>
    <property type="match status" value="1"/>
</dbReference>
<name>A0A1H7WE46_STRJI</name>
<dbReference type="SUPFAM" id="SSF52540">
    <property type="entry name" value="P-loop containing nucleoside triphosphate hydrolases"/>
    <property type="match status" value="1"/>
</dbReference>
<dbReference type="InterPro" id="IPR036388">
    <property type="entry name" value="WH-like_DNA-bd_sf"/>
</dbReference>
<keyword evidence="2" id="KW-0175">Coiled coil</keyword>
<evidence type="ECO:0000313" key="5">
    <source>
        <dbReference type="Proteomes" id="UP000183015"/>
    </source>
</evidence>
<feature type="domain" description="Bacterial transcriptional activator" evidence="3">
    <location>
        <begin position="102"/>
        <end position="246"/>
    </location>
</feature>
<dbReference type="GO" id="GO:0006355">
    <property type="term" value="P:regulation of DNA-templated transcription"/>
    <property type="evidence" value="ECO:0007669"/>
    <property type="project" value="InterPro"/>
</dbReference>
<reference evidence="5" key="1">
    <citation type="submission" date="2016-10" db="EMBL/GenBank/DDBJ databases">
        <authorList>
            <person name="Varghese N."/>
        </authorList>
    </citation>
    <scope>NUCLEOTIDE SEQUENCE [LARGE SCALE GENOMIC DNA]</scope>
    <source>
        <strain evidence="5">DSM 45096 / BCRC 16803 / CGMCC 4.1857 / CIP 109030 / JCM 12277 / KCTC 19219 / NBRC 100920 / 33214</strain>
    </source>
</reference>
<dbReference type="EMBL" id="FOAZ01000020">
    <property type="protein sequence ID" value="SEM19862.1"/>
    <property type="molecule type" value="Genomic_DNA"/>
</dbReference>
<dbReference type="eggNOG" id="COG3629">
    <property type="taxonomic scope" value="Bacteria"/>
</dbReference>
<dbReference type="CDD" id="cd15831">
    <property type="entry name" value="BTAD"/>
    <property type="match status" value="1"/>
</dbReference>
<sequence length="1034" mass="112588">MCGMRVRLLGPLDVVGDAGAVRLPGAVPRAIVARLLLARGDVVRRDDLVDDIWEQRSAKDPVNALQVQLAKLRAVFAAGGEHDRLLFRHGGYQLVLRAQDSLDVTQFESGIREGRGRLDAGDHRNAELMLRQALELWRGPAFADTAGAVFDRERSRLDGLRLAALEDAALAALELGRADSAVQELQTLVSQTPLRERSRARLMLALCRGGRHAEALEVFESGRRLLRDELGADPSPDLRDLHAAILRQDEALYALRTADADVHSPLTRSPLTTVAETAEAEGAAGTAGGNVRRPLGSFVGRGADLDALRTLLDRERLVSVLGPGGVGKTRLALEACALLRPEYEAVWWVDLAAVGEDAVPAAIAAALGLSDAAARPGQRSHGHLFRLTSFLTGKRVLLALDNCEHLLDGVAAVVATLLTTCPALTVLATTRSPLGMVGEALYPLDPLPDKEAAELFSARAALVDPSFTADEGTMRDIRGLCRRLDGLPLAVELAAAHVRLLSVREIEARLDDRFALLAKGDRAAPPRHRTLRAVLDWSYALLDEPEQRLLMHLALNVSGSTLADAEGVAASPSVGAAHAPLTAVGRLVDASLLVPVRTPFGRRVRMLETVREYALARLRESGFAPQAERRFMDWAADYARAACAGIASGDQGWWAGRITEEFANLRAASELMALRSRADDALLTEARLGYYWFVSGREEEGIEPLRRSLQAYDAQSRPATTAPRDQDEEWALFSAVAWLVWLCHETGRHAEAAEFIRRHEEVWRAATSPMLKALGRCYVPLYGMMSGRGDLSQQFAAADQALKGTDLHWERVVLQTKWSTHCLHQGDGEAARHHASAAIEASQDAGDGFARAWSLTLAGDADESCGLHRSARRHWTEAASTFHSIGARTRWAYVLLRIAYLDVAEDHRTAAEERLADVQRLADDLSSDDLRAGAANLRAVLALRESRRDDARTGFRRVWKTTTAPLDRRAVAALGLAALASTAETQRHLDQAQDLQTRLLEPLGRRAVATLLQRPHDQLATALLDGPSVWAAFC</sequence>
<keyword evidence="1" id="KW-0902">Two-component regulatory system</keyword>
<dbReference type="STRING" id="235985.SAMN05414137_120107"/>
<evidence type="ECO:0000256" key="2">
    <source>
        <dbReference type="SAM" id="Coils"/>
    </source>
</evidence>
<dbReference type="InterPro" id="IPR016032">
    <property type="entry name" value="Sig_transdc_resp-reg_C-effctor"/>
</dbReference>
<organism evidence="4 5">
    <name type="scientific">Streptacidiphilus jiangxiensis</name>
    <dbReference type="NCBI Taxonomy" id="235985"/>
    <lineage>
        <taxon>Bacteria</taxon>
        <taxon>Bacillati</taxon>
        <taxon>Actinomycetota</taxon>
        <taxon>Actinomycetes</taxon>
        <taxon>Kitasatosporales</taxon>
        <taxon>Streptomycetaceae</taxon>
        <taxon>Streptacidiphilus</taxon>
    </lineage>
</organism>
<dbReference type="GO" id="GO:0000160">
    <property type="term" value="P:phosphorelay signal transduction system"/>
    <property type="evidence" value="ECO:0007669"/>
    <property type="project" value="UniProtKB-KW"/>
</dbReference>
<dbReference type="SUPFAM" id="SSF48452">
    <property type="entry name" value="TPR-like"/>
    <property type="match status" value="2"/>
</dbReference>
<dbReference type="Gene3D" id="3.40.50.300">
    <property type="entry name" value="P-loop containing nucleotide triphosphate hydrolases"/>
    <property type="match status" value="1"/>
</dbReference>
<gene>
    <name evidence="4" type="ORF">SAMN05414137_120107</name>
</gene>
<dbReference type="Proteomes" id="UP000183015">
    <property type="component" value="Unassembled WGS sequence"/>
</dbReference>
<feature type="coiled-coil region" evidence="2">
    <location>
        <begin position="901"/>
        <end position="928"/>
    </location>
</feature>
<proteinExistence type="predicted"/>
<dbReference type="Gene3D" id="1.25.40.10">
    <property type="entry name" value="Tetratricopeptide repeat domain"/>
    <property type="match status" value="2"/>
</dbReference>
<evidence type="ECO:0000256" key="1">
    <source>
        <dbReference type="ARBA" id="ARBA00023012"/>
    </source>
</evidence>
<protein>
    <submittedName>
        <fullName evidence="4">Predicted ATPase</fullName>
    </submittedName>
</protein>
<evidence type="ECO:0000259" key="3">
    <source>
        <dbReference type="SMART" id="SM01043"/>
    </source>
</evidence>
<dbReference type="eggNOG" id="COG3903">
    <property type="taxonomic scope" value="Bacteria"/>
</dbReference>
<dbReference type="InterPro" id="IPR005158">
    <property type="entry name" value="BTAD"/>
</dbReference>
<dbReference type="InterPro" id="IPR027417">
    <property type="entry name" value="P-loop_NTPase"/>
</dbReference>
<dbReference type="Pfam" id="PF00931">
    <property type="entry name" value="NB-ARC"/>
    <property type="match status" value="1"/>
</dbReference>
<dbReference type="GO" id="GO:0003677">
    <property type="term" value="F:DNA binding"/>
    <property type="evidence" value="ECO:0007669"/>
    <property type="project" value="InterPro"/>
</dbReference>
<dbReference type="PANTHER" id="PTHR47691">
    <property type="entry name" value="REGULATOR-RELATED"/>
    <property type="match status" value="1"/>
</dbReference>
<evidence type="ECO:0000313" key="4">
    <source>
        <dbReference type="EMBL" id="SEM19862.1"/>
    </source>
</evidence>
<dbReference type="PRINTS" id="PR00364">
    <property type="entry name" value="DISEASERSIST"/>
</dbReference>